<dbReference type="InterPro" id="IPR023393">
    <property type="entry name" value="START-like_dom_sf"/>
</dbReference>
<proteinExistence type="predicted"/>
<dbReference type="AlphaFoldDB" id="A0A7K1V7T3"/>
<comment type="caution">
    <text evidence="1">The sequence shown here is derived from an EMBL/GenBank/DDBJ whole genome shotgun (WGS) entry which is preliminary data.</text>
</comment>
<protein>
    <submittedName>
        <fullName evidence="1">SRPBCC domain-containing protein</fullName>
    </submittedName>
</protein>
<dbReference type="InterPro" id="IPR019587">
    <property type="entry name" value="Polyketide_cyclase/dehydratase"/>
</dbReference>
<dbReference type="EMBL" id="WRPP01000010">
    <property type="protein sequence ID" value="MVU82714.1"/>
    <property type="molecule type" value="Genomic_DNA"/>
</dbReference>
<reference evidence="1 2" key="1">
    <citation type="submission" date="2019-12" db="EMBL/GenBank/DDBJ databases">
        <title>Nocardia sp. nov. ET3-3 isolated from soil.</title>
        <authorList>
            <person name="Kanchanasin P."/>
            <person name="Tanasupawat S."/>
            <person name="Yuki M."/>
            <person name="Kudo T."/>
        </authorList>
    </citation>
    <scope>NUCLEOTIDE SEQUENCE [LARGE SCALE GENOMIC DNA]</scope>
    <source>
        <strain evidence="1 2">ET3-3</strain>
    </source>
</reference>
<sequence>MAFVIDKTVDIDAPAELVWQVLTDVEKYGEWNPFCLECKTTLEPGSPIDMKVRLVGPKPKQQREFIRSHTPGEEFSYCMKPAPLGLLSSERSHTVTALADGRTRYVSHFQLNGPLAPVVSGLLGGALTTGFTGMTDAVKSRAEALKAVRD</sequence>
<evidence type="ECO:0000313" key="2">
    <source>
        <dbReference type="Proteomes" id="UP000466794"/>
    </source>
</evidence>
<accession>A0A7K1V7T3</accession>
<dbReference type="SUPFAM" id="SSF55961">
    <property type="entry name" value="Bet v1-like"/>
    <property type="match status" value="1"/>
</dbReference>
<keyword evidence="2" id="KW-1185">Reference proteome</keyword>
<dbReference type="Proteomes" id="UP000466794">
    <property type="component" value="Unassembled WGS sequence"/>
</dbReference>
<dbReference type="Pfam" id="PF10604">
    <property type="entry name" value="Polyketide_cyc2"/>
    <property type="match status" value="1"/>
</dbReference>
<evidence type="ECO:0000313" key="1">
    <source>
        <dbReference type="EMBL" id="MVU82714.1"/>
    </source>
</evidence>
<name>A0A7K1V7T3_9NOCA</name>
<dbReference type="Gene3D" id="3.30.530.20">
    <property type="match status" value="1"/>
</dbReference>
<dbReference type="RefSeq" id="WP_157392292.1">
    <property type="nucleotide sequence ID" value="NZ_WRPP01000010.1"/>
</dbReference>
<organism evidence="1 2">
    <name type="scientific">Nocardia terrae</name>
    <dbReference type="NCBI Taxonomy" id="2675851"/>
    <lineage>
        <taxon>Bacteria</taxon>
        <taxon>Bacillati</taxon>
        <taxon>Actinomycetota</taxon>
        <taxon>Actinomycetes</taxon>
        <taxon>Mycobacteriales</taxon>
        <taxon>Nocardiaceae</taxon>
        <taxon>Nocardia</taxon>
    </lineage>
</organism>
<gene>
    <name evidence="1" type="ORF">GPX89_36460</name>
</gene>
<dbReference type="CDD" id="cd07822">
    <property type="entry name" value="SRPBCC_4"/>
    <property type="match status" value="1"/>
</dbReference>